<dbReference type="Pfam" id="PF13393">
    <property type="entry name" value="tRNA-synt_His"/>
    <property type="match status" value="1"/>
</dbReference>
<evidence type="ECO:0000259" key="10">
    <source>
        <dbReference type="PROSITE" id="PS50862"/>
    </source>
</evidence>
<dbReference type="PROSITE" id="PS50862">
    <property type="entry name" value="AA_TRNA_LIGASE_II"/>
    <property type="match status" value="1"/>
</dbReference>
<proteinExistence type="inferred from homology"/>
<sequence length="424" mass="45716">MNRKTPRKFATTPGTRDVLPPESTRLLDVQAKIRERFRLFGYGEVITPALEYSEVVEEPRLRDASFKLFDPDNQMLLLRPEMTTPISRLVAQRLRNFPPPYKLSYVLPVYRRTSVGRGQSAELYQAGVEVVGSASPQEDAGTVALLVDVLNSLGLEATGDFAVVLGQSAFYRAYLRHVAPEAAPALLAALASKDLVRVEEISAGLPDETAAGVRGIPRLVGPAADGGVLEEAAKLAGDAPEAMMALENLREILRYLEAQGALGAVILDLGLIGRHNYYTGAVFEAYSPKLGFTVANGGRYDNLLARFGRDLPATGFAIYLERLLSVLPEDDLSPLLVLAGTGVEGTKAAGALRAQDVPTLHLSEDLEPGAAVEYAASVDADWVCYPSSGGVKLAPAERGAQFELVRIEEVAERVFGREPQEVGR</sequence>
<dbReference type="GO" id="GO:0000105">
    <property type="term" value="P:L-histidine biosynthetic process"/>
    <property type="evidence" value="ECO:0007669"/>
    <property type="project" value="UniProtKB-UniRule"/>
</dbReference>
<keyword evidence="11" id="KW-0328">Glycosyltransferase</keyword>
<keyword evidence="8" id="KW-0028">Amino-acid biosynthesis</keyword>
<dbReference type="InterPro" id="IPR041715">
    <property type="entry name" value="HisRS-like_core"/>
</dbReference>
<dbReference type="Gene3D" id="3.30.930.10">
    <property type="entry name" value="Bira Bifunctional Protein, Domain 2"/>
    <property type="match status" value="1"/>
</dbReference>
<dbReference type="InterPro" id="IPR006195">
    <property type="entry name" value="aa-tRNA-synth_II"/>
</dbReference>
<comment type="subcellular location">
    <subcellularLocation>
        <location evidence="1 8">Cytoplasm</location>
    </subcellularLocation>
</comment>
<feature type="domain" description="Aminoacyl-transfer RNA synthetases class-II family profile" evidence="10">
    <location>
        <begin position="29"/>
        <end position="358"/>
    </location>
</feature>
<keyword evidence="6 8" id="KW-0963">Cytoplasm</keyword>
<dbReference type="GO" id="GO:0006427">
    <property type="term" value="P:histidyl-tRNA aminoacylation"/>
    <property type="evidence" value="ECO:0007669"/>
    <property type="project" value="TreeGrafter"/>
</dbReference>
<protein>
    <recommendedName>
        <fullName evidence="5 8">ATP phosphoribosyltransferase regulatory subunit</fullName>
    </recommendedName>
</protein>
<organism evidence="11">
    <name type="scientific">uncultured Rubrobacteraceae bacterium</name>
    <dbReference type="NCBI Taxonomy" id="349277"/>
    <lineage>
        <taxon>Bacteria</taxon>
        <taxon>Bacillati</taxon>
        <taxon>Actinomycetota</taxon>
        <taxon>Rubrobacteria</taxon>
        <taxon>Rubrobacterales</taxon>
        <taxon>Rubrobacteraceae</taxon>
        <taxon>environmental samples</taxon>
    </lineage>
</organism>
<keyword evidence="11" id="KW-0808">Transferase</keyword>
<comment type="similarity">
    <text evidence="3 8">Belongs to the class-II aminoacyl-tRNA synthetase family. HisZ subfamily.</text>
</comment>
<evidence type="ECO:0000256" key="7">
    <source>
        <dbReference type="ARBA" id="ARBA00025246"/>
    </source>
</evidence>
<dbReference type="InterPro" id="IPR004516">
    <property type="entry name" value="HisRS/HisZ"/>
</dbReference>
<dbReference type="SUPFAM" id="SSF55681">
    <property type="entry name" value="Class II aaRS and biotin synthetases"/>
    <property type="match status" value="1"/>
</dbReference>
<evidence type="ECO:0000256" key="1">
    <source>
        <dbReference type="ARBA" id="ARBA00004496"/>
    </source>
</evidence>
<comment type="function">
    <text evidence="7 8">Required for the first step of histidine biosynthesis. May allow the feedback regulation of ATP phosphoribosyltransferase activity by histidine.</text>
</comment>
<comment type="pathway">
    <text evidence="2 8">Amino-acid biosynthesis; L-histidine biosynthesis; L-histidine from 5-phospho-alpha-D-ribose 1-diphosphate: step 1/9.</text>
</comment>
<dbReference type="HAMAP" id="MF_00125">
    <property type="entry name" value="HisZ"/>
    <property type="match status" value="1"/>
</dbReference>
<dbReference type="InterPro" id="IPR004517">
    <property type="entry name" value="HisZ"/>
</dbReference>
<accession>A0A6J4QXN8</accession>
<evidence type="ECO:0000313" key="11">
    <source>
        <dbReference type="EMBL" id="CAA9453816.1"/>
    </source>
</evidence>
<dbReference type="PANTHER" id="PTHR43707">
    <property type="entry name" value="HISTIDYL-TRNA SYNTHETASE"/>
    <property type="match status" value="1"/>
</dbReference>
<evidence type="ECO:0000256" key="4">
    <source>
        <dbReference type="ARBA" id="ARBA00011496"/>
    </source>
</evidence>
<dbReference type="GO" id="GO:0004821">
    <property type="term" value="F:histidine-tRNA ligase activity"/>
    <property type="evidence" value="ECO:0007669"/>
    <property type="project" value="TreeGrafter"/>
</dbReference>
<gene>
    <name evidence="8" type="primary">hisZ</name>
    <name evidence="11" type="ORF">AVDCRST_MAG14-1285</name>
</gene>
<reference evidence="11" key="1">
    <citation type="submission" date="2020-02" db="EMBL/GenBank/DDBJ databases">
        <authorList>
            <person name="Meier V. D."/>
        </authorList>
    </citation>
    <scope>NUCLEOTIDE SEQUENCE</scope>
    <source>
        <strain evidence="11">AVDCRST_MAG14</strain>
    </source>
</reference>
<evidence type="ECO:0000256" key="8">
    <source>
        <dbReference type="HAMAP-Rule" id="MF_00125"/>
    </source>
</evidence>
<comment type="miscellaneous">
    <text evidence="8">This function is generally fulfilled by the C-terminal part of HisG, which is missing in some bacteria such as this one.</text>
</comment>
<name>A0A6J4QXN8_9ACTN</name>
<evidence type="ECO:0000256" key="3">
    <source>
        <dbReference type="ARBA" id="ARBA00005539"/>
    </source>
</evidence>
<dbReference type="InterPro" id="IPR045864">
    <property type="entry name" value="aa-tRNA-synth_II/BPL/LPL"/>
</dbReference>
<evidence type="ECO:0000256" key="9">
    <source>
        <dbReference type="SAM" id="MobiDB-lite"/>
    </source>
</evidence>
<feature type="region of interest" description="Disordered" evidence="9">
    <location>
        <begin position="1"/>
        <end position="21"/>
    </location>
</feature>
<dbReference type="AlphaFoldDB" id="A0A6J4QXN8"/>
<comment type="subunit">
    <text evidence="4 8">Heteromultimer composed of HisG and HisZ subunits.</text>
</comment>
<dbReference type="UniPathway" id="UPA00031">
    <property type="reaction ID" value="UER00006"/>
</dbReference>
<dbReference type="CDD" id="cd00773">
    <property type="entry name" value="HisRS-like_core"/>
    <property type="match status" value="1"/>
</dbReference>
<dbReference type="NCBIfam" id="TIGR00443">
    <property type="entry name" value="hisZ_biosyn_reg"/>
    <property type="match status" value="1"/>
</dbReference>
<evidence type="ECO:0000256" key="2">
    <source>
        <dbReference type="ARBA" id="ARBA00004667"/>
    </source>
</evidence>
<evidence type="ECO:0000256" key="6">
    <source>
        <dbReference type="ARBA" id="ARBA00022490"/>
    </source>
</evidence>
<dbReference type="GO" id="GO:0005737">
    <property type="term" value="C:cytoplasm"/>
    <property type="evidence" value="ECO:0007669"/>
    <property type="project" value="UniProtKB-SubCell"/>
</dbReference>
<keyword evidence="8" id="KW-0368">Histidine biosynthesis</keyword>
<evidence type="ECO:0000256" key="5">
    <source>
        <dbReference type="ARBA" id="ARBA00020397"/>
    </source>
</evidence>
<dbReference type="GO" id="GO:0016757">
    <property type="term" value="F:glycosyltransferase activity"/>
    <property type="evidence" value="ECO:0007669"/>
    <property type="project" value="UniProtKB-KW"/>
</dbReference>
<dbReference type="EMBL" id="CADCVG010000053">
    <property type="protein sequence ID" value="CAA9453816.1"/>
    <property type="molecule type" value="Genomic_DNA"/>
</dbReference>
<dbReference type="PANTHER" id="PTHR43707:SF1">
    <property type="entry name" value="HISTIDINE--TRNA LIGASE, MITOCHONDRIAL-RELATED"/>
    <property type="match status" value="1"/>
</dbReference>